<dbReference type="GO" id="GO:0005737">
    <property type="term" value="C:cytoplasm"/>
    <property type="evidence" value="ECO:0007669"/>
    <property type="project" value="InterPro"/>
</dbReference>
<name>A0A235BRT2_UNCW3</name>
<dbReference type="InterPro" id="IPR009015">
    <property type="entry name" value="Fucose_isomerase_N/cen_sf"/>
</dbReference>
<evidence type="ECO:0000313" key="4">
    <source>
        <dbReference type="EMBL" id="OYD16469.1"/>
    </source>
</evidence>
<evidence type="ECO:0000313" key="3">
    <source>
        <dbReference type="EMBL" id="OYD14427.1"/>
    </source>
</evidence>
<protein>
    <recommendedName>
        <fullName evidence="6">L-fucose isomerase C-terminal domain-containing protein</fullName>
    </recommendedName>
</protein>
<dbReference type="GO" id="GO:0005996">
    <property type="term" value="P:monosaccharide metabolic process"/>
    <property type="evidence" value="ECO:0007669"/>
    <property type="project" value="InterPro"/>
</dbReference>
<evidence type="ECO:0000256" key="2">
    <source>
        <dbReference type="ARBA" id="ARBA00023277"/>
    </source>
</evidence>
<dbReference type="AlphaFoldDB" id="A0A235BRT2"/>
<keyword evidence="1" id="KW-0413">Isomerase</keyword>
<dbReference type="PANTHER" id="PTHR36120:SF1">
    <property type="entry name" value="L-FUCOSE ISOMERASE C-TERMINAL DOMAIN-CONTAINING PROTEIN"/>
    <property type="match status" value="1"/>
</dbReference>
<gene>
    <name evidence="4" type="ORF">CH333_03330</name>
    <name evidence="3" type="ORF">CH333_08085</name>
</gene>
<dbReference type="EMBL" id="NOZQ01000184">
    <property type="protein sequence ID" value="OYD14427.1"/>
    <property type="molecule type" value="Genomic_DNA"/>
</dbReference>
<proteinExistence type="predicted"/>
<accession>A0A235BRT2</accession>
<organism evidence="3 5">
    <name type="scientific">candidate division WOR-3 bacterium JGI_Cruoil_03_44_89</name>
    <dbReference type="NCBI Taxonomy" id="1973748"/>
    <lineage>
        <taxon>Bacteria</taxon>
        <taxon>Bacteria division WOR-3</taxon>
    </lineage>
</organism>
<dbReference type="SUPFAM" id="SSF53743">
    <property type="entry name" value="FucI/AraA N-terminal and middle domains"/>
    <property type="match status" value="1"/>
</dbReference>
<dbReference type="PANTHER" id="PTHR36120">
    <property type="entry name" value="FUCOSE ISOMERASE"/>
    <property type="match status" value="1"/>
</dbReference>
<dbReference type="Proteomes" id="UP000215215">
    <property type="component" value="Unassembled WGS sequence"/>
</dbReference>
<dbReference type="EMBL" id="NOZQ01000064">
    <property type="protein sequence ID" value="OYD16469.1"/>
    <property type="molecule type" value="Genomic_DNA"/>
</dbReference>
<evidence type="ECO:0000256" key="1">
    <source>
        <dbReference type="ARBA" id="ARBA00023235"/>
    </source>
</evidence>
<keyword evidence="2" id="KW-0119">Carbohydrate metabolism</keyword>
<comment type="caution">
    <text evidence="3">The sequence shown here is derived from an EMBL/GenBank/DDBJ whole genome shotgun (WGS) entry which is preliminary data.</text>
</comment>
<dbReference type="GO" id="GO:0016861">
    <property type="term" value="F:intramolecular oxidoreductase activity, interconverting aldoses and ketoses"/>
    <property type="evidence" value="ECO:0007669"/>
    <property type="project" value="InterPro"/>
</dbReference>
<reference evidence="3 5" key="1">
    <citation type="submission" date="2017-07" db="EMBL/GenBank/DDBJ databases">
        <title>Recovery of genomes from metagenomes via a dereplication, aggregation, and scoring strategy.</title>
        <authorList>
            <person name="Sieber C.M."/>
            <person name="Probst A.J."/>
            <person name="Sharrar A."/>
            <person name="Thomas B.C."/>
            <person name="Hess M."/>
            <person name="Tringe S.G."/>
            <person name="Banfield J.F."/>
        </authorList>
    </citation>
    <scope>NUCLEOTIDE SEQUENCE [LARGE SCALE GENOMIC DNA]</scope>
    <source>
        <strain evidence="3">JGI_Cruoil_03_44_89</strain>
    </source>
</reference>
<evidence type="ECO:0008006" key="6">
    <source>
        <dbReference type="Google" id="ProtNLM"/>
    </source>
</evidence>
<evidence type="ECO:0000313" key="5">
    <source>
        <dbReference type="Proteomes" id="UP000215215"/>
    </source>
</evidence>
<sequence length="423" mass="47882">MLGANLKVLPVLVCRKEERWEKTFGKTVEELGDNLSGKVQVLKGFIINEEKEVSTLKESLTEADAILLYKPHLGLENCVIKIAEFGLPLIIFNEGGPTQKALDALEYIYPRKNVWVAIDYHDINSLLELLLVKKKIENTKILVLNTDYPFWERWLSRISGGIEAIKNKFGIEIKCIKSDKVVNKWKDMDEERAKKIADKWIGEAKSVLEPDEGDVIAVAKLYLVMKDLLNEYEAEALTMAYGDDPLPVPCFAYTNLRDEGIPAACEADINSLLSMIILHHLTDKPSFMGGIGFESDISLTIDHCVAPLKMKGYDTPPGFYILRDYHKEKFIGSVTAFVMMDINQEVTICRLDGDLRNMLVAKGRILKCVDLEDHCRVTVKIRVVDARKFIHTTSGNHHVMVYGDYGERLRELNELFGIATIES</sequence>